<evidence type="ECO:0000313" key="6">
    <source>
        <dbReference type="Proteomes" id="UP001363151"/>
    </source>
</evidence>
<feature type="domain" description="EF-hand" evidence="4">
    <location>
        <begin position="101"/>
        <end position="136"/>
    </location>
</feature>
<name>A0ABR1FQS1_AURAN</name>
<reference evidence="5 6" key="1">
    <citation type="submission" date="2024-03" db="EMBL/GenBank/DDBJ databases">
        <title>Aureococcus anophagefferens CCMP1851 and Kratosvirus quantuckense: Draft genome of a second virus-susceptible host strain in the model system.</title>
        <authorList>
            <person name="Chase E."/>
            <person name="Truchon A.R."/>
            <person name="Schepens W."/>
            <person name="Wilhelm S.W."/>
        </authorList>
    </citation>
    <scope>NUCLEOTIDE SEQUENCE [LARGE SCALE GENOMIC DNA]</scope>
    <source>
        <strain evidence="5 6">CCMP1851</strain>
    </source>
</reference>
<dbReference type="InterPro" id="IPR018247">
    <property type="entry name" value="EF_Hand_1_Ca_BS"/>
</dbReference>
<accession>A0ABR1FQS1</accession>
<dbReference type="PANTHER" id="PTHR23050">
    <property type="entry name" value="CALCIUM BINDING PROTEIN"/>
    <property type="match status" value="1"/>
</dbReference>
<dbReference type="PROSITE" id="PS00018">
    <property type="entry name" value="EF_HAND_1"/>
    <property type="match status" value="1"/>
</dbReference>
<organism evidence="5 6">
    <name type="scientific">Aureococcus anophagefferens</name>
    <name type="common">Harmful bloom alga</name>
    <dbReference type="NCBI Taxonomy" id="44056"/>
    <lineage>
        <taxon>Eukaryota</taxon>
        <taxon>Sar</taxon>
        <taxon>Stramenopiles</taxon>
        <taxon>Ochrophyta</taxon>
        <taxon>Pelagophyceae</taxon>
        <taxon>Pelagomonadales</taxon>
        <taxon>Pelagomonadaceae</taxon>
        <taxon>Aureococcus</taxon>
    </lineage>
</organism>
<evidence type="ECO:0000256" key="3">
    <source>
        <dbReference type="SAM" id="MobiDB-lite"/>
    </source>
</evidence>
<dbReference type="EMBL" id="JBBJCI010000288">
    <property type="protein sequence ID" value="KAK7235924.1"/>
    <property type="molecule type" value="Genomic_DNA"/>
</dbReference>
<dbReference type="Gene3D" id="1.10.238.10">
    <property type="entry name" value="EF-hand"/>
    <property type="match status" value="2"/>
</dbReference>
<proteinExistence type="predicted"/>
<comment type="caution">
    <text evidence="5">The sequence shown here is derived from an EMBL/GenBank/DDBJ whole genome shotgun (WGS) entry which is preliminary data.</text>
</comment>
<dbReference type="SMART" id="SM00054">
    <property type="entry name" value="EFh"/>
    <property type="match status" value="2"/>
</dbReference>
<evidence type="ECO:0000259" key="4">
    <source>
        <dbReference type="PROSITE" id="PS50222"/>
    </source>
</evidence>
<feature type="domain" description="EF-hand" evidence="4">
    <location>
        <begin position="151"/>
        <end position="173"/>
    </location>
</feature>
<gene>
    <name evidence="5" type="ORF">SO694_00065042</name>
</gene>
<dbReference type="PROSITE" id="PS50222">
    <property type="entry name" value="EF_HAND_2"/>
    <property type="match status" value="3"/>
</dbReference>
<sequence>MSSKKGEDASKAMKRRATSGGDDLVPRNSKGGVLVTEEELKAAFDFFDVDSSGKITLGNLRKRLGVFYKNMPAKEYRFLMNNKSEMTLEDLKELLLENEVKNFDPVAEAFKVYDPDGTGFVDSNVLRSIFENLGFGEITDDDLTILTETGDVDGDGKISLMDFRKMLDFNKQNPEPEPEPET</sequence>
<evidence type="ECO:0000256" key="2">
    <source>
        <dbReference type="ARBA" id="ARBA00022837"/>
    </source>
</evidence>
<feature type="compositionally biased region" description="Basic and acidic residues" evidence="3">
    <location>
        <begin position="1"/>
        <end position="11"/>
    </location>
</feature>
<dbReference type="InterPro" id="IPR002048">
    <property type="entry name" value="EF_hand_dom"/>
</dbReference>
<feature type="region of interest" description="Disordered" evidence="3">
    <location>
        <begin position="1"/>
        <end position="28"/>
    </location>
</feature>
<dbReference type="Pfam" id="PF13202">
    <property type="entry name" value="EF-hand_5"/>
    <property type="match status" value="1"/>
</dbReference>
<dbReference type="Proteomes" id="UP001363151">
    <property type="component" value="Unassembled WGS sequence"/>
</dbReference>
<keyword evidence="2" id="KW-0106">Calcium</keyword>
<feature type="domain" description="EF-hand" evidence="4">
    <location>
        <begin position="35"/>
        <end position="70"/>
    </location>
</feature>
<dbReference type="SUPFAM" id="SSF47473">
    <property type="entry name" value="EF-hand"/>
    <property type="match status" value="1"/>
</dbReference>
<dbReference type="InterPro" id="IPR011992">
    <property type="entry name" value="EF-hand-dom_pair"/>
</dbReference>
<evidence type="ECO:0000313" key="5">
    <source>
        <dbReference type="EMBL" id="KAK7235924.1"/>
    </source>
</evidence>
<evidence type="ECO:0000256" key="1">
    <source>
        <dbReference type="ARBA" id="ARBA00022737"/>
    </source>
</evidence>
<protein>
    <recommendedName>
        <fullName evidence="4">EF-hand domain-containing protein</fullName>
    </recommendedName>
</protein>
<dbReference type="Pfam" id="PF13499">
    <property type="entry name" value="EF-hand_7"/>
    <property type="match status" value="1"/>
</dbReference>
<keyword evidence="1" id="KW-0677">Repeat</keyword>
<dbReference type="InterPro" id="IPR050145">
    <property type="entry name" value="Centrin_CML-like"/>
</dbReference>
<keyword evidence="6" id="KW-1185">Reference proteome</keyword>